<comment type="caution">
    <text evidence="2">The sequence shown here is derived from an EMBL/GenBank/DDBJ whole genome shotgun (WGS) entry which is preliminary data.</text>
</comment>
<sequence>MLIMMRSNAGTGEWEIQELSTQSSGEQGKSEEIIGVLCEPKRGQSGETTKRSCLQRRAKEVP</sequence>
<dbReference type="EMBL" id="BTGU01000004">
    <property type="protein sequence ID" value="GMN33080.1"/>
    <property type="molecule type" value="Genomic_DNA"/>
</dbReference>
<feature type="compositionally biased region" description="Basic and acidic residues" evidence="1">
    <location>
        <begin position="40"/>
        <end position="50"/>
    </location>
</feature>
<evidence type="ECO:0000313" key="2">
    <source>
        <dbReference type="EMBL" id="GMN33080.1"/>
    </source>
</evidence>
<organism evidence="2 3">
    <name type="scientific">Ficus carica</name>
    <name type="common">Common fig</name>
    <dbReference type="NCBI Taxonomy" id="3494"/>
    <lineage>
        <taxon>Eukaryota</taxon>
        <taxon>Viridiplantae</taxon>
        <taxon>Streptophyta</taxon>
        <taxon>Embryophyta</taxon>
        <taxon>Tracheophyta</taxon>
        <taxon>Spermatophyta</taxon>
        <taxon>Magnoliopsida</taxon>
        <taxon>eudicotyledons</taxon>
        <taxon>Gunneridae</taxon>
        <taxon>Pentapetalae</taxon>
        <taxon>rosids</taxon>
        <taxon>fabids</taxon>
        <taxon>Rosales</taxon>
        <taxon>Moraceae</taxon>
        <taxon>Ficeae</taxon>
        <taxon>Ficus</taxon>
    </lineage>
</organism>
<proteinExistence type="predicted"/>
<reference evidence="2" key="1">
    <citation type="submission" date="2023-07" db="EMBL/GenBank/DDBJ databases">
        <title>draft genome sequence of fig (Ficus carica).</title>
        <authorList>
            <person name="Takahashi T."/>
            <person name="Nishimura K."/>
        </authorList>
    </citation>
    <scope>NUCLEOTIDE SEQUENCE</scope>
</reference>
<keyword evidence="3" id="KW-1185">Reference proteome</keyword>
<feature type="region of interest" description="Disordered" evidence="1">
    <location>
        <begin position="40"/>
        <end position="62"/>
    </location>
</feature>
<name>A0AA87ZHW2_FICCA</name>
<gene>
    <name evidence="2" type="ORF">TIFTF001_003962</name>
</gene>
<dbReference type="Proteomes" id="UP001187192">
    <property type="component" value="Unassembled WGS sequence"/>
</dbReference>
<accession>A0AA87ZHW2</accession>
<evidence type="ECO:0000256" key="1">
    <source>
        <dbReference type="SAM" id="MobiDB-lite"/>
    </source>
</evidence>
<protein>
    <submittedName>
        <fullName evidence="2">Uncharacterized protein</fullName>
    </submittedName>
</protein>
<dbReference type="AlphaFoldDB" id="A0AA87ZHW2"/>
<evidence type="ECO:0000313" key="3">
    <source>
        <dbReference type="Proteomes" id="UP001187192"/>
    </source>
</evidence>